<dbReference type="NCBIfam" id="TIGR01593">
    <property type="entry name" value="holin_tox_secr"/>
    <property type="match status" value="1"/>
</dbReference>
<feature type="region of interest" description="Disordered" evidence="5">
    <location>
        <begin position="164"/>
        <end position="228"/>
    </location>
</feature>
<keyword evidence="4 6" id="KW-0472">Membrane</keyword>
<evidence type="ECO:0000256" key="1">
    <source>
        <dbReference type="ARBA" id="ARBA00004141"/>
    </source>
</evidence>
<accession>A0A5B3G9C1</accession>
<comment type="subcellular location">
    <subcellularLocation>
        <location evidence="1">Membrane</location>
        <topology evidence="1">Multi-pass membrane protein</topology>
    </subcellularLocation>
</comment>
<feature type="transmembrane region" description="Helical" evidence="6">
    <location>
        <begin position="29"/>
        <end position="47"/>
    </location>
</feature>
<dbReference type="GO" id="GO:0016020">
    <property type="term" value="C:membrane"/>
    <property type="evidence" value="ECO:0007669"/>
    <property type="project" value="UniProtKB-SubCell"/>
</dbReference>
<name>A0A5B3G9C1_9BACT</name>
<dbReference type="InterPro" id="IPR006480">
    <property type="entry name" value="Phage_holin_4_1"/>
</dbReference>
<sequence length="228" mass="24845">MEGAVQYLGQYAIKASLVAAAYFAPCQEVIGIVFLFWLADLVFGVLASKNRHAPRSSRRMRKSVGKLIGYMAAILLAFLIDKLVPNLWIIPHRLMAAYLCVCELISILENLAIITQAKAFVSLIKLIRGKNDENVIYDLINEKNADYSARSPFGRVQSKPQTAIFADGGDRYGDRDRTGPGYGGGPRTRPVDAPGASRMRQRGSGADAPTDGVPGGEPLEASRHRGPR</sequence>
<dbReference type="AlphaFoldDB" id="A0A5B3G9C1"/>
<keyword evidence="3 6" id="KW-1133">Transmembrane helix</keyword>
<evidence type="ECO:0000256" key="6">
    <source>
        <dbReference type="SAM" id="Phobius"/>
    </source>
</evidence>
<evidence type="ECO:0000256" key="5">
    <source>
        <dbReference type="SAM" id="MobiDB-lite"/>
    </source>
</evidence>
<feature type="transmembrane region" description="Helical" evidence="6">
    <location>
        <begin position="67"/>
        <end position="90"/>
    </location>
</feature>
<dbReference type="Proteomes" id="UP000323567">
    <property type="component" value="Unassembled WGS sequence"/>
</dbReference>
<dbReference type="EMBL" id="VVXK01000009">
    <property type="protein sequence ID" value="KAA2370228.1"/>
    <property type="molecule type" value="Genomic_DNA"/>
</dbReference>
<gene>
    <name evidence="7" type="ORF">F2Y13_07820</name>
</gene>
<keyword evidence="2 6" id="KW-0812">Transmembrane</keyword>
<evidence type="ECO:0000256" key="4">
    <source>
        <dbReference type="ARBA" id="ARBA00023136"/>
    </source>
</evidence>
<comment type="caution">
    <text evidence="7">The sequence shown here is derived from an EMBL/GenBank/DDBJ whole genome shotgun (WGS) entry which is preliminary data.</text>
</comment>
<dbReference type="Pfam" id="PF05105">
    <property type="entry name" value="Phage_holin_4_1"/>
    <property type="match status" value="1"/>
</dbReference>
<evidence type="ECO:0000256" key="2">
    <source>
        <dbReference type="ARBA" id="ARBA00022692"/>
    </source>
</evidence>
<proteinExistence type="predicted"/>
<reference evidence="7 8" key="1">
    <citation type="journal article" date="2019" name="Nat. Med.">
        <title>A library of human gut bacterial isolates paired with longitudinal multiomics data enables mechanistic microbiome research.</title>
        <authorList>
            <person name="Poyet M."/>
            <person name="Groussin M."/>
            <person name="Gibbons S.M."/>
            <person name="Avila-Pacheco J."/>
            <person name="Jiang X."/>
            <person name="Kearney S.M."/>
            <person name="Perrotta A.R."/>
            <person name="Berdy B."/>
            <person name="Zhao S."/>
            <person name="Lieberman T.D."/>
            <person name="Swanson P.K."/>
            <person name="Smith M."/>
            <person name="Roesemann S."/>
            <person name="Alexander J.E."/>
            <person name="Rich S.A."/>
            <person name="Livny J."/>
            <person name="Vlamakis H."/>
            <person name="Clish C."/>
            <person name="Bullock K."/>
            <person name="Deik A."/>
            <person name="Scott J."/>
            <person name="Pierce K.A."/>
            <person name="Xavier R.J."/>
            <person name="Alm E.J."/>
        </authorList>
    </citation>
    <scope>NUCLEOTIDE SEQUENCE [LARGE SCALE GENOMIC DNA]</scope>
    <source>
        <strain evidence="7 8">BIOML-A2</strain>
    </source>
</reference>
<evidence type="ECO:0000256" key="3">
    <source>
        <dbReference type="ARBA" id="ARBA00022989"/>
    </source>
</evidence>
<evidence type="ECO:0000313" key="7">
    <source>
        <dbReference type="EMBL" id="KAA2370228.1"/>
    </source>
</evidence>
<feature type="compositionally biased region" description="Basic and acidic residues" evidence="5">
    <location>
        <begin position="168"/>
        <end position="178"/>
    </location>
</feature>
<protein>
    <submittedName>
        <fullName evidence="7">Phage holin family protein</fullName>
    </submittedName>
</protein>
<organism evidence="7 8">
    <name type="scientific">Alistipes shahii</name>
    <dbReference type="NCBI Taxonomy" id="328814"/>
    <lineage>
        <taxon>Bacteria</taxon>
        <taxon>Pseudomonadati</taxon>
        <taxon>Bacteroidota</taxon>
        <taxon>Bacteroidia</taxon>
        <taxon>Bacteroidales</taxon>
        <taxon>Rikenellaceae</taxon>
        <taxon>Alistipes</taxon>
    </lineage>
</organism>
<evidence type="ECO:0000313" key="8">
    <source>
        <dbReference type="Proteomes" id="UP000323567"/>
    </source>
</evidence>